<gene>
    <name evidence="1" type="ORF">H4W79_001166</name>
</gene>
<dbReference type="Proteomes" id="UP000598217">
    <property type="component" value="Unassembled WGS sequence"/>
</dbReference>
<proteinExistence type="predicted"/>
<name>A0ABR9HD54_9ACTN</name>
<comment type="caution">
    <text evidence="1">The sequence shown here is derived from an EMBL/GenBank/DDBJ whole genome shotgun (WGS) entry which is preliminary data.</text>
</comment>
<accession>A0ABR9HD54</accession>
<dbReference type="RefSeq" id="WP_191272780.1">
    <property type="nucleotide sequence ID" value="NZ_BMXJ01000006.1"/>
</dbReference>
<dbReference type="EMBL" id="JADBDY010000001">
    <property type="protein sequence ID" value="MBE1456952.1"/>
    <property type="molecule type" value="Genomic_DNA"/>
</dbReference>
<dbReference type="Pfam" id="PF14568">
    <property type="entry name" value="SUKH_6"/>
    <property type="match status" value="1"/>
</dbReference>
<evidence type="ECO:0008006" key="3">
    <source>
        <dbReference type="Google" id="ProtNLM"/>
    </source>
</evidence>
<protein>
    <recommendedName>
        <fullName evidence="3">SMI1 / KNR4 family (SUKH-1)</fullName>
    </recommendedName>
</protein>
<keyword evidence="2" id="KW-1185">Reference proteome</keyword>
<organism evidence="1 2">
    <name type="scientific">Nocardiopsis terrae</name>
    <dbReference type="NCBI Taxonomy" id="372655"/>
    <lineage>
        <taxon>Bacteria</taxon>
        <taxon>Bacillati</taxon>
        <taxon>Actinomycetota</taxon>
        <taxon>Actinomycetes</taxon>
        <taxon>Streptosporangiales</taxon>
        <taxon>Nocardiopsidaceae</taxon>
        <taxon>Nocardiopsis</taxon>
    </lineage>
</organism>
<evidence type="ECO:0000313" key="1">
    <source>
        <dbReference type="EMBL" id="MBE1456952.1"/>
    </source>
</evidence>
<sequence>MIFDDLRVSMDYVEKITELVGGSTVEDKEPIAWSQVERSMGLTLPEDYKILVSKYFTVNLGSVSLITPRAGTPGDSDLMIATRESKEEFEEFLAEDPFVGDVPQRMDGSLLEGHSEFPDFYPMVPGLLKWGKDFIGDEFYWYVDGPPGGWKILAKERNGWWCEHEMSVSEYIYKAATRVLDCEIVAKSFDDSNIFVEWPWPDN</sequence>
<evidence type="ECO:0000313" key="2">
    <source>
        <dbReference type="Proteomes" id="UP000598217"/>
    </source>
</evidence>
<reference evidence="1 2" key="1">
    <citation type="submission" date="2020-10" db="EMBL/GenBank/DDBJ databases">
        <title>Sequencing the genomes of 1000 actinobacteria strains.</title>
        <authorList>
            <person name="Klenk H.-P."/>
        </authorList>
    </citation>
    <scope>NUCLEOTIDE SEQUENCE [LARGE SCALE GENOMIC DNA]</scope>
    <source>
        <strain evidence="1 2">DSM 45157</strain>
    </source>
</reference>